<evidence type="ECO:0000259" key="1">
    <source>
        <dbReference type="PROSITE" id="PS50053"/>
    </source>
</evidence>
<dbReference type="PANTHER" id="PTHR10666">
    <property type="entry name" value="UBIQUITIN"/>
    <property type="match status" value="1"/>
</dbReference>
<reference evidence="2 3" key="1">
    <citation type="submission" date="2024-09" db="EMBL/GenBank/DDBJ databases">
        <title>A chromosome-level genome assembly of Gray's grenadier anchovy, Coilia grayii.</title>
        <authorList>
            <person name="Fu Z."/>
        </authorList>
    </citation>
    <scope>NUCLEOTIDE SEQUENCE [LARGE SCALE GENOMIC DNA]</scope>
    <source>
        <strain evidence="2">G4</strain>
        <tissue evidence="2">Muscle</tissue>
    </source>
</reference>
<dbReference type="FunFam" id="3.10.20.90:FF:000222">
    <property type="entry name" value="Polyubiquitin 5"/>
    <property type="match status" value="1"/>
</dbReference>
<gene>
    <name evidence="2" type="ORF">ACEWY4_002477</name>
</gene>
<dbReference type="PROSITE" id="PS50053">
    <property type="entry name" value="UBIQUITIN_2"/>
    <property type="match status" value="2"/>
</dbReference>
<feature type="domain" description="Ubiquitin-like" evidence="1">
    <location>
        <begin position="119"/>
        <end position="194"/>
    </location>
</feature>
<dbReference type="InterPro" id="IPR000626">
    <property type="entry name" value="Ubiquitin-like_dom"/>
</dbReference>
<dbReference type="EMBL" id="JBHFQA010000003">
    <property type="protein sequence ID" value="KAL2100716.1"/>
    <property type="molecule type" value="Genomic_DNA"/>
</dbReference>
<evidence type="ECO:0000313" key="3">
    <source>
        <dbReference type="Proteomes" id="UP001591681"/>
    </source>
</evidence>
<dbReference type="SMART" id="SM00213">
    <property type="entry name" value="UBQ"/>
    <property type="match status" value="2"/>
</dbReference>
<name>A0ABD1KNY7_9TELE</name>
<organism evidence="2 3">
    <name type="scientific">Coilia grayii</name>
    <name type="common">Gray's grenadier anchovy</name>
    <dbReference type="NCBI Taxonomy" id="363190"/>
    <lineage>
        <taxon>Eukaryota</taxon>
        <taxon>Metazoa</taxon>
        <taxon>Chordata</taxon>
        <taxon>Craniata</taxon>
        <taxon>Vertebrata</taxon>
        <taxon>Euteleostomi</taxon>
        <taxon>Actinopterygii</taxon>
        <taxon>Neopterygii</taxon>
        <taxon>Teleostei</taxon>
        <taxon>Clupei</taxon>
        <taxon>Clupeiformes</taxon>
        <taxon>Clupeoidei</taxon>
        <taxon>Engraulidae</taxon>
        <taxon>Coilinae</taxon>
        <taxon>Coilia</taxon>
    </lineage>
</organism>
<sequence>MFAKWGILCSALRAQCCSELSSNQATSKHQFTFVDNSGPRMNIQIKFLNGSTYPLQVSPSTTIGELKKLIHGLSDHAPARQKLTTGNGVNFSNDSSTLSAIGLKPGSCVMVLVTDPAPSQVFLKNEKGQTSTYDVMPGETVTAFKSKVYQKEKVPVDQQRLIYNGKQLDDGRKLEDYDIVSGSTVYLTLRLRGG</sequence>
<dbReference type="Pfam" id="PF00240">
    <property type="entry name" value="ubiquitin"/>
    <property type="match status" value="2"/>
</dbReference>
<dbReference type="PRINTS" id="PR00348">
    <property type="entry name" value="UBIQUITIN"/>
</dbReference>
<dbReference type="Gene3D" id="3.10.20.90">
    <property type="entry name" value="Phosphatidylinositol 3-kinase Catalytic Subunit, Chain A, domain 1"/>
    <property type="match status" value="2"/>
</dbReference>
<dbReference type="InterPro" id="IPR050158">
    <property type="entry name" value="Ubiquitin_ubiquitin-like"/>
</dbReference>
<protein>
    <recommendedName>
        <fullName evidence="1">Ubiquitin-like domain-containing protein</fullName>
    </recommendedName>
</protein>
<dbReference type="AlphaFoldDB" id="A0ABD1KNY7"/>
<evidence type="ECO:0000313" key="2">
    <source>
        <dbReference type="EMBL" id="KAL2100716.1"/>
    </source>
</evidence>
<proteinExistence type="predicted"/>
<dbReference type="SUPFAM" id="SSF54236">
    <property type="entry name" value="Ubiquitin-like"/>
    <property type="match status" value="2"/>
</dbReference>
<dbReference type="Proteomes" id="UP001591681">
    <property type="component" value="Unassembled WGS sequence"/>
</dbReference>
<comment type="caution">
    <text evidence="2">The sequence shown here is derived from an EMBL/GenBank/DDBJ whole genome shotgun (WGS) entry which is preliminary data.</text>
</comment>
<accession>A0ABD1KNY7</accession>
<dbReference type="InterPro" id="IPR029071">
    <property type="entry name" value="Ubiquitin-like_domsf"/>
</dbReference>
<keyword evidence="3" id="KW-1185">Reference proteome</keyword>
<feature type="domain" description="Ubiquitin-like" evidence="1">
    <location>
        <begin position="41"/>
        <end position="118"/>
    </location>
</feature>
<dbReference type="InterPro" id="IPR019956">
    <property type="entry name" value="Ubiquitin_dom"/>
</dbReference>